<protein>
    <submittedName>
        <fullName evidence="1">Uncharacterized protein</fullName>
    </submittedName>
</protein>
<evidence type="ECO:0000313" key="1">
    <source>
        <dbReference type="EMBL" id="QHT96749.1"/>
    </source>
</evidence>
<reference evidence="1" key="1">
    <citation type="journal article" date="2020" name="Nature">
        <title>Giant virus diversity and host interactions through global metagenomics.</title>
        <authorList>
            <person name="Schulz F."/>
            <person name="Roux S."/>
            <person name="Paez-Espino D."/>
            <person name="Jungbluth S."/>
            <person name="Walsh D.A."/>
            <person name="Denef V.J."/>
            <person name="McMahon K.D."/>
            <person name="Konstantinidis K.T."/>
            <person name="Eloe-Fadrosh E.A."/>
            <person name="Kyrpides N.C."/>
            <person name="Woyke T."/>
        </authorList>
    </citation>
    <scope>NUCLEOTIDE SEQUENCE</scope>
    <source>
        <strain evidence="1">GVMAG-M-3300024336-7</strain>
    </source>
</reference>
<dbReference type="EMBL" id="MN740267">
    <property type="protein sequence ID" value="QHT96749.1"/>
    <property type="molecule type" value="Genomic_DNA"/>
</dbReference>
<proteinExistence type="predicted"/>
<name>A0A6C0IVS4_9ZZZZ</name>
<organism evidence="1">
    <name type="scientific">viral metagenome</name>
    <dbReference type="NCBI Taxonomy" id="1070528"/>
    <lineage>
        <taxon>unclassified sequences</taxon>
        <taxon>metagenomes</taxon>
        <taxon>organismal metagenomes</taxon>
    </lineage>
</organism>
<accession>A0A6C0IVS4</accession>
<sequence length="57" mass="6557">MVIDLSQFPNVVGYLKFDEPTMDDVLSENDHFSKDVFDIWHTGTHIPLVLVNIHYPG</sequence>
<dbReference type="AlphaFoldDB" id="A0A6C0IVS4"/>